<dbReference type="AlphaFoldDB" id="A0A5N5WD34"/>
<sequence>MGWPDLGVQDGRPRSVAAEFHTASSEGQGTAKLDDPVKAAKAHSGWSVSGVSDECVTAWSKRLHELGASARTAASSITKAMDEYSGTDHSIEAELRKGAQALEGA</sequence>
<accession>A0A5N5WD34</accession>
<reference evidence="1 2" key="1">
    <citation type="journal article" date="2019" name="Microb. Cell Fact.">
        <title>Exploring novel herbicidin analogues by transcriptional regulator overexpression and MS/MS molecular networking.</title>
        <authorList>
            <person name="Shi Y."/>
            <person name="Gu R."/>
            <person name="Li Y."/>
            <person name="Wang X."/>
            <person name="Ren W."/>
            <person name="Li X."/>
            <person name="Wang L."/>
            <person name="Xie Y."/>
            <person name="Hong B."/>
        </authorList>
    </citation>
    <scope>NUCLEOTIDE SEQUENCE [LARGE SCALE GENOMIC DNA]</scope>
    <source>
        <strain evidence="1 2">US-43</strain>
    </source>
</reference>
<evidence type="ECO:0000313" key="2">
    <source>
        <dbReference type="Proteomes" id="UP000327000"/>
    </source>
</evidence>
<comment type="caution">
    <text evidence="1">The sequence shown here is derived from an EMBL/GenBank/DDBJ whole genome shotgun (WGS) entry which is preliminary data.</text>
</comment>
<dbReference type="EMBL" id="VOKX01000009">
    <property type="protein sequence ID" value="KAB7850231.1"/>
    <property type="molecule type" value="Genomic_DNA"/>
</dbReference>
<gene>
    <name evidence="1" type="ORF">FRZ00_06460</name>
</gene>
<keyword evidence="2" id="KW-1185">Reference proteome</keyword>
<dbReference type="OrthoDB" id="4313350at2"/>
<organism evidence="1 2">
    <name type="scientific">Streptomyces mobaraensis</name>
    <name type="common">Streptoverticillium mobaraense</name>
    <dbReference type="NCBI Taxonomy" id="35621"/>
    <lineage>
        <taxon>Bacteria</taxon>
        <taxon>Bacillati</taxon>
        <taxon>Actinomycetota</taxon>
        <taxon>Actinomycetes</taxon>
        <taxon>Kitasatosporales</taxon>
        <taxon>Streptomycetaceae</taxon>
        <taxon>Streptomyces</taxon>
    </lineage>
</organism>
<dbReference type="Proteomes" id="UP000327000">
    <property type="component" value="Unassembled WGS sequence"/>
</dbReference>
<proteinExistence type="predicted"/>
<name>A0A5N5WD34_STRMB</name>
<evidence type="ECO:0008006" key="3">
    <source>
        <dbReference type="Google" id="ProtNLM"/>
    </source>
</evidence>
<protein>
    <recommendedName>
        <fullName evidence="3">Excreted virulence factor EspC (Type VII ESX diderm)</fullName>
    </recommendedName>
</protein>
<evidence type="ECO:0000313" key="1">
    <source>
        <dbReference type="EMBL" id="KAB7850231.1"/>
    </source>
</evidence>
<dbReference type="RefSeq" id="WP_004954826.1">
    <property type="nucleotide sequence ID" value="NZ_VOKX01000009.1"/>
</dbReference>